<evidence type="ECO:0000256" key="3">
    <source>
        <dbReference type="SAM" id="SignalP"/>
    </source>
</evidence>
<keyword evidence="1" id="KW-0802">TPR repeat</keyword>
<dbReference type="InterPro" id="IPR019734">
    <property type="entry name" value="TPR_rpt"/>
</dbReference>
<feature type="compositionally biased region" description="Basic and acidic residues" evidence="2">
    <location>
        <begin position="148"/>
        <end position="158"/>
    </location>
</feature>
<feature type="region of interest" description="Disordered" evidence="2">
    <location>
        <begin position="143"/>
        <end position="182"/>
    </location>
</feature>
<dbReference type="SUPFAM" id="SSF54106">
    <property type="entry name" value="LysM domain"/>
    <property type="match status" value="1"/>
</dbReference>
<dbReference type="PROSITE" id="PS50005">
    <property type="entry name" value="TPR"/>
    <property type="match status" value="1"/>
</dbReference>
<dbReference type="PROSITE" id="PS51257">
    <property type="entry name" value="PROKAR_LIPOPROTEIN"/>
    <property type="match status" value="1"/>
</dbReference>
<keyword evidence="6" id="KW-1185">Reference proteome</keyword>
<dbReference type="PROSITE" id="PS51782">
    <property type="entry name" value="LYSM"/>
    <property type="match status" value="1"/>
</dbReference>
<sequence>MSGRKSVKLAVVAAGALSLAACSGGTPHLKAVAPPPAASSAGEAEAIATLLDQGQEGAARKRLKALLKRDPMNPSARLLNDSLDRDPKELLGPDSYPYVTRPGDTIVGLAQRFLGNRLKAYQLGRYNGLKAPVVLTPGQVLRIPGEAPRPEPVRRPDPVRATPAPAKPKPAAARPAAPAPAKPVANPVAARAARTAGLAALNQGNVQRAVGLLRRAAALDPGNALIARDLARAQRIAATVKARQ</sequence>
<dbReference type="InterPro" id="IPR036779">
    <property type="entry name" value="LysM_dom_sf"/>
</dbReference>
<protein>
    <submittedName>
        <fullName evidence="5">LysM peptidoglycan-binding domain-containing protein</fullName>
    </submittedName>
</protein>
<feature type="chain" id="PRO_5045495210" evidence="3">
    <location>
        <begin position="24"/>
        <end position="244"/>
    </location>
</feature>
<organism evidence="5 6">
    <name type="scientific">Sphingomonas hylomeconis</name>
    <dbReference type="NCBI Taxonomy" id="1395958"/>
    <lineage>
        <taxon>Bacteria</taxon>
        <taxon>Pseudomonadati</taxon>
        <taxon>Pseudomonadota</taxon>
        <taxon>Alphaproteobacteria</taxon>
        <taxon>Sphingomonadales</taxon>
        <taxon>Sphingomonadaceae</taxon>
        <taxon>Sphingomonas</taxon>
    </lineage>
</organism>
<accession>A0ABV7SW97</accession>
<feature type="compositionally biased region" description="Low complexity" evidence="2">
    <location>
        <begin position="159"/>
        <end position="176"/>
    </location>
</feature>
<dbReference type="Pfam" id="PF01476">
    <property type="entry name" value="LysM"/>
    <property type="match status" value="1"/>
</dbReference>
<dbReference type="EMBL" id="JBHRXP010000004">
    <property type="protein sequence ID" value="MFC3580391.1"/>
    <property type="molecule type" value="Genomic_DNA"/>
</dbReference>
<evidence type="ECO:0000313" key="5">
    <source>
        <dbReference type="EMBL" id="MFC3580391.1"/>
    </source>
</evidence>
<dbReference type="InterPro" id="IPR018392">
    <property type="entry name" value="LysM"/>
</dbReference>
<proteinExistence type="predicted"/>
<dbReference type="Proteomes" id="UP001595713">
    <property type="component" value="Unassembled WGS sequence"/>
</dbReference>
<evidence type="ECO:0000259" key="4">
    <source>
        <dbReference type="PROSITE" id="PS51782"/>
    </source>
</evidence>
<evidence type="ECO:0000256" key="1">
    <source>
        <dbReference type="PROSITE-ProRule" id="PRU00339"/>
    </source>
</evidence>
<comment type="caution">
    <text evidence="5">The sequence shown here is derived from an EMBL/GenBank/DDBJ whole genome shotgun (WGS) entry which is preliminary data.</text>
</comment>
<dbReference type="CDD" id="cd00118">
    <property type="entry name" value="LysM"/>
    <property type="match status" value="1"/>
</dbReference>
<evidence type="ECO:0000256" key="2">
    <source>
        <dbReference type="SAM" id="MobiDB-lite"/>
    </source>
</evidence>
<name>A0ABV7SW97_9SPHN</name>
<keyword evidence="3" id="KW-0732">Signal</keyword>
<feature type="domain" description="LysM" evidence="4">
    <location>
        <begin position="96"/>
        <end position="143"/>
    </location>
</feature>
<evidence type="ECO:0000313" key="6">
    <source>
        <dbReference type="Proteomes" id="UP001595713"/>
    </source>
</evidence>
<gene>
    <name evidence="5" type="ORF">ACFONA_09475</name>
</gene>
<dbReference type="Gene3D" id="3.10.350.10">
    <property type="entry name" value="LysM domain"/>
    <property type="match status" value="1"/>
</dbReference>
<dbReference type="RefSeq" id="WP_261295035.1">
    <property type="nucleotide sequence ID" value="NZ_JANQBK010000012.1"/>
</dbReference>
<reference evidence="6" key="1">
    <citation type="journal article" date="2019" name="Int. J. Syst. Evol. Microbiol.">
        <title>The Global Catalogue of Microorganisms (GCM) 10K type strain sequencing project: providing services to taxonomists for standard genome sequencing and annotation.</title>
        <authorList>
            <consortium name="The Broad Institute Genomics Platform"/>
            <consortium name="The Broad Institute Genome Sequencing Center for Infectious Disease"/>
            <person name="Wu L."/>
            <person name="Ma J."/>
        </authorList>
    </citation>
    <scope>NUCLEOTIDE SEQUENCE [LARGE SCALE GENOMIC DNA]</scope>
    <source>
        <strain evidence="6">KCTC 42739</strain>
    </source>
</reference>
<feature type="signal peptide" evidence="3">
    <location>
        <begin position="1"/>
        <end position="23"/>
    </location>
</feature>
<feature type="repeat" description="TPR" evidence="1">
    <location>
        <begin position="190"/>
        <end position="223"/>
    </location>
</feature>